<dbReference type="AlphaFoldDB" id="A0A4R2U2J3"/>
<evidence type="ECO:0000256" key="3">
    <source>
        <dbReference type="ARBA" id="ARBA00023082"/>
    </source>
</evidence>
<proteinExistence type="inferred from homology"/>
<dbReference type="InterPro" id="IPR014284">
    <property type="entry name" value="RNA_pol_sigma-70_dom"/>
</dbReference>
<evidence type="ECO:0000256" key="1">
    <source>
        <dbReference type="ARBA" id="ARBA00010641"/>
    </source>
</evidence>
<dbReference type="InterPro" id="IPR013249">
    <property type="entry name" value="RNA_pol_sigma70_r4_t2"/>
</dbReference>
<reference evidence="7 8" key="1">
    <citation type="submission" date="2019-03" db="EMBL/GenBank/DDBJ databases">
        <title>Genomic Encyclopedia of Type Strains, Phase IV (KMG-IV): sequencing the most valuable type-strain genomes for metagenomic binning, comparative biology and taxonomic classification.</title>
        <authorList>
            <person name="Goeker M."/>
        </authorList>
    </citation>
    <scope>NUCLEOTIDE SEQUENCE [LARGE SCALE GENOMIC DNA]</scope>
    <source>
        <strain evidence="7 8">DSM 100013</strain>
    </source>
</reference>
<keyword evidence="4" id="KW-0804">Transcription</keyword>
<keyword evidence="3" id="KW-0731">Sigma factor</keyword>
<dbReference type="InterPro" id="IPR039425">
    <property type="entry name" value="RNA_pol_sigma-70-like"/>
</dbReference>
<dbReference type="Pfam" id="PF04542">
    <property type="entry name" value="Sigma70_r2"/>
    <property type="match status" value="1"/>
</dbReference>
<dbReference type="EMBL" id="SLYC01000001">
    <property type="protein sequence ID" value="TCQ08025.1"/>
    <property type="molecule type" value="Genomic_DNA"/>
</dbReference>
<evidence type="ECO:0000313" key="7">
    <source>
        <dbReference type="EMBL" id="TCQ08025.1"/>
    </source>
</evidence>
<dbReference type="SUPFAM" id="SSF88659">
    <property type="entry name" value="Sigma3 and sigma4 domains of RNA polymerase sigma factors"/>
    <property type="match status" value="1"/>
</dbReference>
<feature type="domain" description="RNA polymerase sigma factor 70 region 4 type 2" evidence="6">
    <location>
        <begin position="145"/>
        <end position="196"/>
    </location>
</feature>
<dbReference type="Gene3D" id="1.10.1740.10">
    <property type="match status" value="1"/>
</dbReference>
<dbReference type="InterPro" id="IPR036388">
    <property type="entry name" value="WH-like_DNA-bd_sf"/>
</dbReference>
<sequence length="208" mass="24570">MKQNKIFRVLIYVRGFRGGRILELSDEKIINLCLQNDIDGFNSLYSKYEKYIYRLCYYYTNSKEDSLDLLQDIYIKIYKAISTFDNKRPLIPWIKKISINTCQNYIRDNKNNLGNKALSNNIDIINLQSNSDIEDIVEFIDTKKALVDAIRLLPEDIKSVVILRHVENLSYKEISEYMSIPIGTVKTYLFRGRKQIKDYLKKEGIWEV</sequence>
<evidence type="ECO:0000256" key="4">
    <source>
        <dbReference type="ARBA" id="ARBA00023163"/>
    </source>
</evidence>
<dbReference type="InterPro" id="IPR013324">
    <property type="entry name" value="RNA_pol_sigma_r3/r4-like"/>
</dbReference>
<gene>
    <name evidence="7" type="ORF">EDD79_1001109</name>
</gene>
<comment type="similarity">
    <text evidence="1">Belongs to the sigma-70 factor family. ECF subfamily.</text>
</comment>
<evidence type="ECO:0000256" key="2">
    <source>
        <dbReference type="ARBA" id="ARBA00023015"/>
    </source>
</evidence>
<keyword evidence="8" id="KW-1185">Reference proteome</keyword>
<accession>A0A4R2U2J3</accession>
<comment type="caution">
    <text evidence="7">The sequence shown here is derived from an EMBL/GenBank/DDBJ whole genome shotgun (WGS) entry which is preliminary data.</text>
</comment>
<feature type="domain" description="RNA polymerase sigma-70 region 2" evidence="5">
    <location>
        <begin position="44"/>
        <end position="110"/>
    </location>
</feature>
<name>A0A4R2U2J3_9FIRM</name>
<dbReference type="GO" id="GO:0006352">
    <property type="term" value="P:DNA-templated transcription initiation"/>
    <property type="evidence" value="ECO:0007669"/>
    <property type="project" value="InterPro"/>
</dbReference>
<dbReference type="PANTHER" id="PTHR43133:SF60">
    <property type="entry name" value="RNA POLYMERASE SIGMA FACTOR SIGV"/>
    <property type="match status" value="1"/>
</dbReference>
<evidence type="ECO:0000259" key="5">
    <source>
        <dbReference type="Pfam" id="PF04542"/>
    </source>
</evidence>
<dbReference type="OrthoDB" id="9782703at2"/>
<dbReference type="NCBIfam" id="TIGR02937">
    <property type="entry name" value="sigma70-ECF"/>
    <property type="match status" value="1"/>
</dbReference>
<keyword evidence="2" id="KW-0805">Transcription regulation</keyword>
<dbReference type="CDD" id="cd06171">
    <property type="entry name" value="Sigma70_r4"/>
    <property type="match status" value="1"/>
</dbReference>
<dbReference type="InterPro" id="IPR013325">
    <property type="entry name" value="RNA_pol_sigma_r2"/>
</dbReference>
<dbReference type="GO" id="GO:0016987">
    <property type="term" value="F:sigma factor activity"/>
    <property type="evidence" value="ECO:0007669"/>
    <property type="project" value="UniProtKB-KW"/>
</dbReference>
<evidence type="ECO:0000313" key="8">
    <source>
        <dbReference type="Proteomes" id="UP000295504"/>
    </source>
</evidence>
<dbReference type="InterPro" id="IPR007627">
    <property type="entry name" value="RNA_pol_sigma70_r2"/>
</dbReference>
<dbReference type="GO" id="GO:0003677">
    <property type="term" value="F:DNA binding"/>
    <property type="evidence" value="ECO:0007669"/>
    <property type="project" value="InterPro"/>
</dbReference>
<dbReference type="Pfam" id="PF08281">
    <property type="entry name" value="Sigma70_r4_2"/>
    <property type="match status" value="1"/>
</dbReference>
<organism evidence="7 8">
    <name type="scientific">Serpentinicella alkaliphila</name>
    <dbReference type="NCBI Taxonomy" id="1734049"/>
    <lineage>
        <taxon>Bacteria</taxon>
        <taxon>Bacillati</taxon>
        <taxon>Bacillota</taxon>
        <taxon>Clostridia</taxon>
        <taxon>Peptostreptococcales</taxon>
        <taxon>Natronincolaceae</taxon>
        <taxon>Serpentinicella</taxon>
    </lineage>
</organism>
<evidence type="ECO:0000259" key="6">
    <source>
        <dbReference type="Pfam" id="PF08281"/>
    </source>
</evidence>
<protein>
    <submittedName>
        <fullName evidence="7">RNA polymerase RpoE-like sigma-24 subunit</fullName>
    </submittedName>
</protein>
<dbReference type="Gene3D" id="1.10.10.10">
    <property type="entry name" value="Winged helix-like DNA-binding domain superfamily/Winged helix DNA-binding domain"/>
    <property type="match status" value="1"/>
</dbReference>
<dbReference type="SUPFAM" id="SSF88946">
    <property type="entry name" value="Sigma2 domain of RNA polymerase sigma factors"/>
    <property type="match status" value="1"/>
</dbReference>
<dbReference type="PANTHER" id="PTHR43133">
    <property type="entry name" value="RNA POLYMERASE ECF-TYPE SIGMA FACTO"/>
    <property type="match status" value="1"/>
</dbReference>
<dbReference type="Proteomes" id="UP000295504">
    <property type="component" value="Unassembled WGS sequence"/>
</dbReference>